<dbReference type="Proteomes" id="UP000008720">
    <property type="component" value="Chromosome"/>
</dbReference>
<protein>
    <submittedName>
        <fullName evidence="2">Uncharacterized protein</fullName>
    </submittedName>
</protein>
<organism evidence="2 3">
    <name type="scientific">Marivirga tractuosa (strain ATCC 23168 / DSM 4126 / NBRC 15989 / NCIMB 1408 / VKM B-1430 / H-43)</name>
    <name type="common">Microscilla tractuosa</name>
    <name type="synonym">Flexibacter tractuosus</name>
    <dbReference type="NCBI Taxonomy" id="643867"/>
    <lineage>
        <taxon>Bacteria</taxon>
        <taxon>Pseudomonadati</taxon>
        <taxon>Bacteroidota</taxon>
        <taxon>Cytophagia</taxon>
        <taxon>Cytophagales</taxon>
        <taxon>Marivirgaceae</taxon>
        <taxon>Marivirga</taxon>
    </lineage>
</organism>
<evidence type="ECO:0000313" key="3">
    <source>
        <dbReference type="Proteomes" id="UP000008720"/>
    </source>
</evidence>
<proteinExistence type="predicted"/>
<evidence type="ECO:0000256" key="1">
    <source>
        <dbReference type="SAM" id="Phobius"/>
    </source>
</evidence>
<keyword evidence="3" id="KW-1185">Reference proteome</keyword>
<dbReference type="AlphaFoldDB" id="E4TV96"/>
<feature type="transmembrane region" description="Helical" evidence="1">
    <location>
        <begin position="20"/>
        <end position="40"/>
    </location>
</feature>
<dbReference type="HOGENOM" id="CLU_2862579_0_0_10"/>
<dbReference type="KEGG" id="mtt:Ftrac_3187"/>
<dbReference type="STRING" id="643867.Ftrac_3187"/>
<sequence length="64" mass="7590">MLYVTYTLKYGFESGFSMRIYNPAFYFFCNLFITSIIKAVRNWLIISNTTCQELIPTIINLLDY</sequence>
<name>E4TV96_MARTH</name>
<dbReference type="EMBL" id="CP002349">
    <property type="protein sequence ID" value="ADR23161.1"/>
    <property type="molecule type" value="Genomic_DNA"/>
</dbReference>
<accession>E4TV96</accession>
<keyword evidence="1" id="KW-1133">Transmembrane helix</keyword>
<keyword evidence="1" id="KW-0472">Membrane</keyword>
<gene>
    <name evidence="2" type="ordered locus">Ftrac_3187</name>
</gene>
<evidence type="ECO:0000313" key="2">
    <source>
        <dbReference type="EMBL" id="ADR23161.1"/>
    </source>
</evidence>
<keyword evidence="1" id="KW-0812">Transmembrane</keyword>
<reference evidence="2 3" key="1">
    <citation type="journal article" date="2011" name="Stand. Genomic Sci.">
        <title>Complete genome sequence of Marivirga tractuosa type strain (H-43).</title>
        <authorList>
            <person name="Pagani I."/>
            <person name="Chertkov O."/>
            <person name="Lapidus A."/>
            <person name="Lucas S."/>
            <person name="Del Rio T.G."/>
            <person name="Tice H."/>
            <person name="Copeland A."/>
            <person name="Cheng J.F."/>
            <person name="Nolan M."/>
            <person name="Saunders E."/>
            <person name="Pitluck S."/>
            <person name="Held B."/>
            <person name="Goodwin L."/>
            <person name="Liolios K."/>
            <person name="Ovchinikova G."/>
            <person name="Ivanova N."/>
            <person name="Mavromatis K."/>
            <person name="Pati A."/>
            <person name="Chen A."/>
            <person name="Palaniappan K."/>
            <person name="Land M."/>
            <person name="Hauser L."/>
            <person name="Jeffries C.D."/>
            <person name="Detter J.C."/>
            <person name="Han C."/>
            <person name="Tapia R."/>
            <person name="Ngatchou-Djao O.D."/>
            <person name="Rohde M."/>
            <person name="Goker M."/>
            <person name="Spring S."/>
            <person name="Sikorski J."/>
            <person name="Woyke T."/>
            <person name="Bristow J."/>
            <person name="Eisen J.A."/>
            <person name="Markowitz V."/>
            <person name="Hugenholtz P."/>
            <person name="Klenk H.P."/>
            <person name="Kyrpides N.C."/>
        </authorList>
    </citation>
    <scope>NUCLEOTIDE SEQUENCE [LARGE SCALE GENOMIC DNA]</scope>
    <source>
        <strain evidence="3">ATCC 23168 / DSM 4126 / NBRC 15989 / NCIMB 1408 / VKM B-1430 / H-43</strain>
    </source>
</reference>